<evidence type="ECO:0000256" key="8">
    <source>
        <dbReference type="RuleBase" id="RU367043"/>
    </source>
</evidence>
<dbReference type="WBParaSite" id="TCLT_0000491801-mRNA-1">
    <property type="protein sequence ID" value="TCLT_0000491801-mRNA-1"/>
    <property type="gene ID" value="TCLT_0000491801"/>
</dbReference>
<comment type="subunit">
    <text evidence="8">Heterohexamer.</text>
</comment>
<dbReference type="OMA" id="QDFLRMY"/>
<evidence type="ECO:0000256" key="6">
    <source>
        <dbReference type="ARBA" id="ARBA00023128"/>
    </source>
</evidence>
<dbReference type="GO" id="GO:0015031">
    <property type="term" value="P:protein transport"/>
    <property type="evidence" value="ECO:0007669"/>
    <property type="project" value="UniProtKB-KW"/>
</dbReference>
<gene>
    <name evidence="10" type="ORF">TCLT_LOCUS4907</name>
</gene>
<evidence type="ECO:0000313" key="10">
    <source>
        <dbReference type="EMBL" id="VDN02088.1"/>
    </source>
</evidence>
<comment type="similarity">
    <text evidence="8">Belongs to the small Tim family.</text>
</comment>
<proteinExistence type="inferred from homology"/>
<keyword evidence="8" id="KW-0472">Membrane</keyword>
<keyword evidence="8" id="KW-0999">Mitochondrion inner membrane</keyword>
<evidence type="ECO:0000256" key="3">
    <source>
        <dbReference type="ARBA" id="ARBA00022833"/>
    </source>
</evidence>
<evidence type="ECO:0000259" key="9">
    <source>
        <dbReference type="Pfam" id="PF02953"/>
    </source>
</evidence>
<organism evidence="12">
    <name type="scientific">Thelazia callipaeda</name>
    <name type="common">Oriental eyeworm</name>
    <name type="synonym">Parasitic nematode</name>
    <dbReference type="NCBI Taxonomy" id="103827"/>
    <lineage>
        <taxon>Eukaryota</taxon>
        <taxon>Metazoa</taxon>
        <taxon>Ecdysozoa</taxon>
        <taxon>Nematoda</taxon>
        <taxon>Chromadorea</taxon>
        <taxon>Rhabditida</taxon>
        <taxon>Spirurina</taxon>
        <taxon>Spiruromorpha</taxon>
        <taxon>Thelazioidea</taxon>
        <taxon>Thelaziidae</taxon>
        <taxon>Thelazia</taxon>
    </lineage>
</organism>
<keyword evidence="7 8" id="KW-1015">Disulfide bond</keyword>
<dbReference type="OrthoDB" id="1551503at2759"/>
<dbReference type="InterPro" id="IPR035427">
    <property type="entry name" value="Tim10-like_dom_sf"/>
</dbReference>
<evidence type="ECO:0000256" key="2">
    <source>
        <dbReference type="ARBA" id="ARBA00022723"/>
    </source>
</evidence>
<dbReference type="EMBL" id="UYYF01004310">
    <property type="protein sequence ID" value="VDN02088.1"/>
    <property type="molecule type" value="Genomic_DNA"/>
</dbReference>
<keyword evidence="5 8" id="KW-0811">Translocation</keyword>
<evidence type="ECO:0000313" key="12">
    <source>
        <dbReference type="WBParaSite" id="TCLT_0000491801-mRNA-1"/>
    </source>
</evidence>
<keyword evidence="2" id="KW-0479">Metal-binding</keyword>
<evidence type="ECO:0000313" key="11">
    <source>
        <dbReference type="Proteomes" id="UP000276776"/>
    </source>
</evidence>
<dbReference type="PANTHER" id="PTHR13172">
    <property type="entry name" value="MITOCHONDRIAL IMPORT INNER MEMBRANE TRANSLOCASE SUBUNIT TIM9B"/>
    <property type="match status" value="1"/>
</dbReference>
<comment type="domain">
    <text evidence="8">The twin CX3C motif contains 4 conserved Cys residues that form 2 disulfide bonds in the mitochondrial intermembrane space.</text>
</comment>
<protein>
    <recommendedName>
        <fullName evidence="8">Mitochondrial import inner membrane translocase subunit</fullName>
    </recommendedName>
</protein>
<evidence type="ECO:0000256" key="7">
    <source>
        <dbReference type="ARBA" id="ARBA00023157"/>
    </source>
</evidence>
<dbReference type="STRING" id="103827.A0A0N5CX19"/>
<accession>A0A0N5CX19</accession>
<evidence type="ECO:0000256" key="5">
    <source>
        <dbReference type="ARBA" id="ARBA00023010"/>
    </source>
</evidence>
<dbReference type="Gene3D" id="1.10.287.810">
    <property type="entry name" value="Mitochondrial import inner membrane translocase subunit tim13 like domains"/>
    <property type="match status" value="1"/>
</dbReference>
<keyword evidence="6 8" id="KW-0496">Mitochondrion</keyword>
<dbReference type="SUPFAM" id="SSF144122">
    <property type="entry name" value="Tim10-like"/>
    <property type="match status" value="1"/>
</dbReference>
<sequence>MTNDLKTFRDFLAQYNVVAEQCFISCVTDFTKRTVSNTEEQCSVNCLDKFLKMTQRVSLRFHELQLIQNEAQGSVLLNR</sequence>
<keyword evidence="8" id="KW-0143">Chaperone</keyword>
<keyword evidence="4 8" id="KW-0653">Protein transport</keyword>
<comment type="function">
    <text evidence="8">Mitochondrial intermembrane chaperone that participates in the import and insertion of some multi-pass transmembrane proteins into the mitochondrial inner membrane. Also required for the transfer of beta-barrel precursors from the TOM complex to the sorting and assembly machinery (SAM complex) of the outer membrane. Acts as a chaperone-like protein that protects the hydrophobic precursors from aggregation and guide them through the mitochondrial intermembrane space.</text>
</comment>
<reference evidence="12" key="1">
    <citation type="submission" date="2017-02" db="UniProtKB">
        <authorList>
            <consortium name="WormBaseParasite"/>
        </authorList>
    </citation>
    <scope>IDENTIFICATION</scope>
</reference>
<dbReference type="Pfam" id="PF02953">
    <property type="entry name" value="zf-Tim10_DDP"/>
    <property type="match status" value="1"/>
</dbReference>
<keyword evidence="11" id="KW-1185">Reference proteome</keyword>
<dbReference type="InterPro" id="IPR050673">
    <property type="entry name" value="Mito_inner_translocase_sub"/>
</dbReference>
<evidence type="ECO:0000256" key="1">
    <source>
        <dbReference type="ARBA" id="ARBA00022448"/>
    </source>
</evidence>
<keyword evidence="1 8" id="KW-0813">Transport</keyword>
<dbReference type="Proteomes" id="UP000276776">
    <property type="component" value="Unassembled WGS sequence"/>
</dbReference>
<dbReference type="GO" id="GO:0005743">
    <property type="term" value="C:mitochondrial inner membrane"/>
    <property type="evidence" value="ECO:0007669"/>
    <property type="project" value="UniProtKB-SubCell"/>
</dbReference>
<feature type="domain" description="Tim10-like" evidence="9">
    <location>
        <begin position="6"/>
        <end position="62"/>
    </location>
</feature>
<reference evidence="10 11" key="2">
    <citation type="submission" date="2018-11" db="EMBL/GenBank/DDBJ databases">
        <authorList>
            <consortium name="Pathogen Informatics"/>
        </authorList>
    </citation>
    <scope>NUCLEOTIDE SEQUENCE [LARGE SCALE GENOMIC DNA]</scope>
</reference>
<name>A0A0N5CX19_THECL</name>
<dbReference type="GO" id="GO:0046872">
    <property type="term" value="F:metal ion binding"/>
    <property type="evidence" value="ECO:0007669"/>
    <property type="project" value="UniProtKB-KW"/>
</dbReference>
<keyword evidence="3" id="KW-0862">Zinc</keyword>
<dbReference type="AlphaFoldDB" id="A0A0N5CX19"/>
<evidence type="ECO:0000256" key="4">
    <source>
        <dbReference type="ARBA" id="ARBA00022927"/>
    </source>
</evidence>
<comment type="subcellular location">
    <subcellularLocation>
        <location evidence="8">Mitochondrion inner membrane</location>
        <topology evidence="8">Peripheral membrane protein</topology>
        <orientation evidence="8">Intermembrane side</orientation>
    </subcellularLocation>
</comment>
<dbReference type="InterPro" id="IPR004217">
    <property type="entry name" value="Tim10-like"/>
</dbReference>